<dbReference type="InterPro" id="IPR027417">
    <property type="entry name" value="P-loop_NTPase"/>
</dbReference>
<dbReference type="Pfam" id="PF13401">
    <property type="entry name" value="AAA_22"/>
    <property type="match status" value="1"/>
</dbReference>
<reference evidence="2 3" key="1">
    <citation type="submission" date="2018-06" db="EMBL/GenBank/DDBJ databases">
        <authorList>
            <consortium name="Pathogen Informatics"/>
            <person name="Doyle S."/>
        </authorList>
    </citation>
    <scope>NUCLEOTIDE SEQUENCE [LARGE SCALE GENOMIC DNA]</scope>
    <source>
        <strain evidence="2 3">NCTC11126</strain>
    </source>
</reference>
<organism evidence="2 3">
    <name type="scientific">Escherichia coli</name>
    <dbReference type="NCBI Taxonomy" id="562"/>
    <lineage>
        <taxon>Bacteria</taxon>
        <taxon>Pseudomonadati</taxon>
        <taxon>Pseudomonadota</taxon>
        <taxon>Gammaproteobacteria</taxon>
        <taxon>Enterobacterales</taxon>
        <taxon>Enterobacteriaceae</taxon>
        <taxon>Escherichia</taxon>
    </lineage>
</organism>
<accession>A0A2X1JGJ9</accession>
<proteinExistence type="predicted"/>
<evidence type="ECO:0000313" key="3">
    <source>
        <dbReference type="Proteomes" id="UP000250561"/>
    </source>
</evidence>
<dbReference type="SUPFAM" id="SSF52540">
    <property type="entry name" value="P-loop containing nucleoside triphosphate hydrolases"/>
    <property type="match status" value="1"/>
</dbReference>
<evidence type="ECO:0000259" key="1">
    <source>
        <dbReference type="Pfam" id="PF13401"/>
    </source>
</evidence>
<dbReference type="PANTHER" id="PTHR35894:SF7">
    <property type="entry name" value="GENERAL SECRETION PATHWAY PROTEIN A-RELATED"/>
    <property type="match status" value="1"/>
</dbReference>
<protein>
    <submittedName>
        <fullName evidence="2">General secretion pathway protein A</fullName>
    </submittedName>
</protein>
<dbReference type="Proteomes" id="UP000250561">
    <property type="component" value="Unassembled WGS sequence"/>
</dbReference>
<gene>
    <name evidence="2" type="primary">gspA</name>
    <name evidence="2" type="ORF">NCTC11126_02747</name>
</gene>
<dbReference type="GO" id="GO:0016887">
    <property type="term" value="F:ATP hydrolysis activity"/>
    <property type="evidence" value="ECO:0007669"/>
    <property type="project" value="InterPro"/>
</dbReference>
<name>A0A2X1JGJ9_ECOLX</name>
<evidence type="ECO:0000313" key="2">
    <source>
        <dbReference type="EMBL" id="SPW45483.1"/>
    </source>
</evidence>
<dbReference type="InterPro" id="IPR049945">
    <property type="entry name" value="AAA_22"/>
</dbReference>
<dbReference type="EMBL" id="UARS01000006">
    <property type="protein sequence ID" value="SPW45483.1"/>
    <property type="molecule type" value="Genomic_DNA"/>
</dbReference>
<feature type="domain" description="ORC1/DEAH AAA+ ATPase" evidence="1">
    <location>
        <begin position="19"/>
        <end position="137"/>
    </location>
</feature>
<dbReference type="AlphaFoldDB" id="A0A2X1JGJ9"/>
<dbReference type="PANTHER" id="PTHR35894">
    <property type="entry name" value="GENERAL SECRETION PATHWAY PROTEIN A-RELATED"/>
    <property type="match status" value="1"/>
</dbReference>
<sequence>MSTRREVILSWLCEKRQTWRLCYLLGEAGSGKTWLAQQLQKDKHRRVITLSLVVSWQGKAAWIVTDDNAAEQGCRDSAWTRDEMAGQLLHALHRTDSRCPLIIIENAHLNHRRILDDLQRAISLIPDGQFLLIGRPDRKVERDFKKQGIELVSIGRLTEHELKAKHP</sequence>
<dbReference type="InterPro" id="IPR052026">
    <property type="entry name" value="ExeA_AAA_ATPase_DNA-bind"/>
</dbReference>